<dbReference type="CDD" id="cd03449">
    <property type="entry name" value="R_hydratase"/>
    <property type="match status" value="1"/>
</dbReference>
<dbReference type="InterPro" id="IPR029069">
    <property type="entry name" value="HotDog_dom_sf"/>
</dbReference>
<dbReference type="InterPro" id="IPR002539">
    <property type="entry name" value="MaoC-like_dom"/>
</dbReference>
<evidence type="ECO:0000313" key="2">
    <source>
        <dbReference type="EMBL" id="MBI5128321.1"/>
    </source>
</evidence>
<dbReference type="SUPFAM" id="SSF54637">
    <property type="entry name" value="Thioesterase/thiol ester dehydrase-isomerase"/>
    <property type="match status" value="1"/>
</dbReference>
<gene>
    <name evidence="2" type="ORF">HZA66_02670</name>
</gene>
<reference evidence="2" key="1">
    <citation type="submission" date="2020-07" db="EMBL/GenBank/DDBJ databases">
        <title>Huge and variable diversity of episymbiotic CPR bacteria and DPANN archaea in groundwater ecosystems.</title>
        <authorList>
            <person name="He C.Y."/>
            <person name="Keren R."/>
            <person name="Whittaker M."/>
            <person name="Farag I.F."/>
            <person name="Doudna J."/>
            <person name="Cate J.H.D."/>
            <person name="Banfield J.F."/>
        </authorList>
    </citation>
    <scope>NUCLEOTIDE SEQUENCE</scope>
    <source>
        <strain evidence="2">NC_groundwater_1818_Pr3_B-0.1um_66_35</strain>
    </source>
</reference>
<dbReference type="Proteomes" id="UP000782519">
    <property type="component" value="Unassembled WGS sequence"/>
</dbReference>
<organism evidence="2 3">
    <name type="scientific">Rhodopseudomonas palustris</name>
    <dbReference type="NCBI Taxonomy" id="1076"/>
    <lineage>
        <taxon>Bacteria</taxon>
        <taxon>Pseudomonadati</taxon>
        <taxon>Pseudomonadota</taxon>
        <taxon>Alphaproteobacteria</taxon>
        <taxon>Hyphomicrobiales</taxon>
        <taxon>Nitrobacteraceae</taxon>
        <taxon>Rhodopseudomonas</taxon>
    </lineage>
</organism>
<comment type="caution">
    <text evidence="2">The sequence shown here is derived from an EMBL/GenBank/DDBJ whole genome shotgun (WGS) entry which is preliminary data.</text>
</comment>
<dbReference type="AlphaFoldDB" id="A0A933RTI1"/>
<evidence type="ECO:0000259" key="1">
    <source>
        <dbReference type="Pfam" id="PF01575"/>
    </source>
</evidence>
<dbReference type="GO" id="GO:0006633">
    <property type="term" value="P:fatty acid biosynthetic process"/>
    <property type="evidence" value="ECO:0007669"/>
    <property type="project" value="TreeGrafter"/>
</dbReference>
<dbReference type="GO" id="GO:0019171">
    <property type="term" value="F:(3R)-hydroxyacyl-[acyl-carrier-protein] dehydratase activity"/>
    <property type="evidence" value="ECO:0007669"/>
    <property type="project" value="TreeGrafter"/>
</dbReference>
<dbReference type="PANTHER" id="PTHR43437">
    <property type="entry name" value="HYDROXYACYL-THIOESTER DEHYDRATASE TYPE 2, MITOCHONDRIAL-RELATED"/>
    <property type="match status" value="1"/>
</dbReference>
<protein>
    <submittedName>
        <fullName evidence="2">MaoC family dehydratase</fullName>
    </submittedName>
</protein>
<dbReference type="InterPro" id="IPR050965">
    <property type="entry name" value="UPF0336/Enoyl-CoA_hydratase"/>
</dbReference>
<sequence>MQDADFHVAKGDKITFAKTLSESDVYLFAGVTGDLAPVHCNEEYMRNSAFGSRIAHGVLSLGLMSTASTVMYGPHIDKYVGLTAVSQGYDRVRFMAPVFFGDTVTITYTVSAIEGDRRRALADVVATNQRGETVASAVHIMRWVPNESLKQAATR</sequence>
<name>A0A933RTI1_RHOPL</name>
<dbReference type="PANTHER" id="PTHR43437:SF3">
    <property type="entry name" value="HYDROXYACYL-THIOESTER DEHYDRATASE TYPE 2, MITOCHONDRIAL"/>
    <property type="match status" value="1"/>
</dbReference>
<proteinExistence type="predicted"/>
<accession>A0A933RTI1</accession>
<feature type="domain" description="MaoC-like" evidence="1">
    <location>
        <begin position="17"/>
        <end position="115"/>
    </location>
</feature>
<dbReference type="EMBL" id="JACRJB010000007">
    <property type="protein sequence ID" value="MBI5128321.1"/>
    <property type="molecule type" value="Genomic_DNA"/>
</dbReference>
<evidence type="ECO:0000313" key="3">
    <source>
        <dbReference type="Proteomes" id="UP000782519"/>
    </source>
</evidence>
<dbReference type="Pfam" id="PF01575">
    <property type="entry name" value="MaoC_dehydratas"/>
    <property type="match status" value="1"/>
</dbReference>
<dbReference type="Gene3D" id="3.10.129.10">
    <property type="entry name" value="Hotdog Thioesterase"/>
    <property type="match status" value="1"/>
</dbReference>